<evidence type="ECO:0000256" key="1">
    <source>
        <dbReference type="SAM" id="SignalP"/>
    </source>
</evidence>
<name>A0A9W9DY55_9AGAR</name>
<reference evidence="2" key="1">
    <citation type="submission" date="2022-08" db="EMBL/GenBank/DDBJ databases">
        <authorList>
            <consortium name="DOE Joint Genome Institute"/>
            <person name="Min B."/>
            <person name="Riley R."/>
            <person name="Sierra-Patev S."/>
            <person name="Naranjo-Ortiz M."/>
            <person name="Looney B."/>
            <person name="Konkel Z."/>
            <person name="Slot J.C."/>
            <person name="Sakamoto Y."/>
            <person name="Steenwyk J.L."/>
            <person name="Rokas A."/>
            <person name="Carro J."/>
            <person name="Camarero S."/>
            <person name="Ferreira P."/>
            <person name="Molpeceres G."/>
            <person name="Ruiz-Duenas F.J."/>
            <person name="Serrano A."/>
            <person name="Henrissat B."/>
            <person name="Drula E."/>
            <person name="Hughes K.W."/>
            <person name="Mata J.L."/>
            <person name="Ishikawa N.K."/>
            <person name="Vargas-Isla R."/>
            <person name="Ushijima S."/>
            <person name="Smith C.A."/>
            <person name="Ahrendt S."/>
            <person name="Andreopoulos W."/>
            <person name="He G."/>
            <person name="Labutti K."/>
            <person name="Lipzen A."/>
            <person name="Ng V."/>
            <person name="Sandor L."/>
            <person name="Barry K."/>
            <person name="Martinez A.T."/>
            <person name="Xiao Y."/>
            <person name="Gibbons J.G."/>
            <person name="Terashima K."/>
            <person name="Hibbett D.S."/>
            <person name="Grigoriev I.V."/>
        </authorList>
    </citation>
    <scope>NUCLEOTIDE SEQUENCE</scope>
    <source>
        <strain evidence="2">Sp2 HRB7682 ss15</strain>
    </source>
</reference>
<feature type="signal peptide" evidence="1">
    <location>
        <begin position="1"/>
        <end position="18"/>
    </location>
</feature>
<organism evidence="2 3">
    <name type="scientific">Lentinula lateritia</name>
    <dbReference type="NCBI Taxonomy" id="40482"/>
    <lineage>
        <taxon>Eukaryota</taxon>
        <taxon>Fungi</taxon>
        <taxon>Dikarya</taxon>
        <taxon>Basidiomycota</taxon>
        <taxon>Agaricomycotina</taxon>
        <taxon>Agaricomycetes</taxon>
        <taxon>Agaricomycetidae</taxon>
        <taxon>Agaricales</taxon>
        <taxon>Marasmiineae</taxon>
        <taxon>Omphalotaceae</taxon>
        <taxon>Lentinula</taxon>
    </lineage>
</organism>
<dbReference type="AlphaFoldDB" id="A0A9W9DY55"/>
<accession>A0A9W9DY55</accession>
<evidence type="ECO:0000313" key="2">
    <source>
        <dbReference type="EMBL" id="KAJ4491427.1"/>
    </source>
</evidence>
<evidence type="ECO:0008006" key="4">
    <source>
        <dbReference type="Google" id="ProtNLM"/>
    </source>
</evidence>
<dbReference type="EMBL" id="JANVFS010000006">
    <property type="protein sequence ID" value="KAJ4491427.1"/>
    <property type="molecule type" value="Genomic_DNA"/>
</dbReference>
<evidence type="ECO:0000313" key="3">
    <source>
        <dbReference type="Proteomes" id="UP001150238"/>
    </source>
</evidence>
<gene>
    <name evidence="2" type="ORF">C8J55DRAFT_504191</name>
</gene>
<dbReference type="Proteomes" id="UP001150238">
    <property type="component" value="Unassembled WGS sequence"/>
</dbReference>
<feature type="chain" id="PRO_5040834265" description="Secreted protein" evidence="1">
    <location>
        <begin position="19"/>
        <end position="71"/>
    </location>
</feature>
<reference evidence="2" key="2">
    <citation type="journal article" date="2023" name="Proc. Natl. Acad. Sci. U.S.A.">
        <title>A global phylogenomic analysis of the shiitake genus Lentinula.</title>
        <authorList>
            <person name="Sierra-Patev S."/>
            <person name="Min B."/>
            <person name="Naranjo-Ortiz M."/>
            <person name="Looney B."/>
            <person name="Konkel Z."/>
            <person name="Slot J.C."/>
            <person name="Sakamoto Y."/>
            <person name="Steenwyk J.L."/>
            <person name="Rokas A."/>
            <person name="Carro J."/>
            <person name="Camarero S."/>
            <person name="Ferreira P."/>
            <person name="Molpeceres G."/>
            <person name="Ruiz-Duenas F.J."/>
            <person name="Serrano A."/>
            <person name="Henrissat B."/>
            <person name="Drula E."/>
            <person name="Hughes K.W."/>
            <person name="Mata J.L."/>
            <person name="Ishikawa N.K."/>
            <person name="Vargas-Isla R."/>
            <person name="Ushijima S."/>
            <person name="Smith C.A."/>
            <person name="Donoghue J."/>
            <person name="Ahrendt S."/>
            <person name="Andreopoulos W."/>
            <person name="He G."/>
            <person name="LaButti K."/>
            <person name="Lipzen A."/>
            <person name="Ng V."/>
            <person name="Riley R."/>
            <person name="Sandor L."/>
            <person name="Barry K."/>
            <person name="Martinez A.T."/>
            <person name="Xiao Y."/>
            <person name="Gibbons J.G."/>
            <person name="Terashima K."/>
            <person name="Grigoriev I.V."/>
            <person name="Hibbett D."/>
        </authorList>
    </citation>
    <scope>NUCLEOTIDE SEQUENCE</scope>
    <source>
        <strain evidence="2">Sp2 HRB7682 ss15</strain>
    </source>
</reference>
<comment type="caution">
    <text evidence="2">The sequence shown here is derived from an EMBL/GenBank/DDBJ whole genome shotgun (WGS) entry which is preliminary data.</text>
</comment>
<keyword evidence="1" id="KW-0732">Signal</keyword>
<proteinExistence type="predicted"/>
<protein>
    <recommendedName>
        <fullName evidence="4">Secreted protein</fullName>
    </recommendedName>
</protein>
<sequence length="71" mass="8290">MLMYIAFVGSSLLFIVHRESEETSGHVEEFKMWACRYFGVACRISHSPIYENHSNISTVVKYYWCACIYAL</sequence>